<keyword evidence="2" id="KW-0805">Transcription regulation</keyword>
<evidence type="ECO:0000256" key="4">
    <source>
        <dbReference type="ARBA" id="ARBA00023163"/>
    </source>
</evidence>
<dbReference type="InterPro" id="IPR036390">
    <property type="entry name" value="WH_DNA-bd_sf"/>
</dbReference>
<sequence length="299" mass="32543">MDDISLMTVFVAVGDRLSFAGAARQLDLSAAAVTRAIQTLEQRRGTPLLVRSSRRVTLSEAGGRYLEDARTILRLLADAEARAVGVNAAPQGLLRVTAPVMFGRLFIVPGIADYLQRYPEMAVSATFVDRNVNLIDEGFDIAVRIGQLPDSGMKALKVGQVGRWAFASPEYLEKYGIPQHPLDLHQHRIIATDVSSSQSILRFGSRESPISVKLKSVFGVTGSDAAIAAALQGVGIIHLPVYQVKDQVANGALVPILREYSGESLPIHLLHRESRFGSSKVRNFIDLIADRLRAEPSLH</sequence>
<dbReference type="PROSITE" id="PS50931">
    <property type="entry name" value="HTH_LYSR"/>
    <property type="match status" value="1"/>
</dbReference>
<comment type="similarity">
    <text evidence="1">Belongs to the LysR transcriptional regulatory family.</text>
</comment>
<feature type="domain" description="HTH lysR-type" evidence="5">
    <location>
        <begin position="1"/>
        <end position="59"/>
    </location>
</feature>
<evidence type="ECO:0000256" key="3">
    <source>
        <dbReference type="ARBA" id="ARBA00023125"/>
    </source>
</evidence>
<proteinExistence type="inferred from homology"/>
<dbReference type="CDD" id="cd08471">
    <property type="entry name" value="PBP2_CrgA_like_2"/>
    <property type="match status" value="1"/>
</dbReference>
<dbReference type="InterPro" id="IPR000847">
    <property type="entry name" value="LysR_HTH_N"/>
</dbReference>
<dbReference type="EMBL" id="JAXCLA010000006">
    <property type="protein sequence ID" value="MDY0746765.1"/>
    <property type="molecule type" value="Genomic_DNA"/>
</dbReference>
<organism evidence="6 7">
    <name type="scientific">Roseateles agri</name>
    <dbReference type="NCBI Taxonomy" id="3098619"/>
    <lineage>
        <taxon>Bacteria</taxon>
        <taxon>Pseudomonadati</taxon>
        <taxon>Pseudomonadota</taxon>
        <taxon>Betaproteobacteria</taxon>
        <taxon>Burkholderiales</taxon>
        <taxon>Sphaerotilaceae</taxon>
        <taxon>Roseateles</taxon>
    </lineage>
</organism>
<protein>
    <submittedName>
        <fullName evidence="6">LysR family transcriptional regulator</fullName>
    </submittedName>
</protein>
<gene>
    <name evidence="6" type="ORF">SNE35_19795</name>
</gene>
<accession>A0ABU5DKD7</accession>
<dbReference type="Pfam" id="PF00126">
    <property type="entry name" value="HTH_1"/>
    <property type="match status" value="1"/>
</dbReference>
<dbReference type="Gene3D" id="3.40.190.290">
    <property type="match status" value="1"/>
</dbReference>
<comment type="caution">
    <text evidence="6">The sequence shown here is derived from an EMBL/GenBank/DDBJ whole genome shotgun (WGS) entry which is preliminary data.</text>
</comment>
<reference evidence="6 7" key="1">
    <citation type="submission" date="2023-11" db="EMBL/GenBank/DDBJ databases">
        <title>Paucibacter sp. nov., isolated from fresh soil in Korea.</title>
        <authorList>
            <person name="Le N.T.T."/>
        </authorList>
    </citation>
    <scope>NUCLEOTIDE SEQUENCE [LARGE SCALE GENOMIC DNA]</scope>
    <source>
        <strain evidence="6 7">R3-3</strain>
    </source>
</reference>
<name>A0ABU5DKD7_9BURK</name>
<dbReference type="RefSeq" id="WP_320424718.1">
    <property type="nucleotide sequence ID" value="NZ_JAXCLA010000006.1"/>
</dbReference>
<keyword evidence="7" id="KW-1185">Reference proteome</keyword>
<dbReference type="PANTHER" id="PTHR30537:SF5">
    <property type="entry name" value="HTH-TYPE TRANSCRIPTIONAL ACTIVATOR TTDR-RELATED"/>
    <property type="match status" value="1"/>
</dbReference>
<dbReference type="Proteomes" id="UP001285263">
    <property type="component" value="Unassembled WGS sequence"/>
</dbReference>
<dbReference type="PANTHER" id="PTHR30537">
    <property type="entry name" value="HTH-TYPE TRANSCRIPTIONAL REGULATOR"/>
    <property type="match status" value="1"/>
</dbReference>
<evidence type="ECO:0000313" key="7">
    <source>
        <dbReference type="Proteomes" id="UP001285263"/>
    </source>
</evidence>
<dbReference type="SUPFAM" id="SSF46785">
    <property type="entry name" value="Winged helix' DNA-binding domain"/>
    <property type="match status" value="1"/>
</dbReference>
<keyword evidence="4" id="KW-0804">Transcription</keyword>
<evidence type="ECO:0000256" key="2">
    <source>
        <dbReference type="ARBA" id="ARBA00023015"/>
    </source>
</evidence>
<dbReference type="InterPro" id="IPR005119">
    <property type="entry name" value="LysR_subst-bd"/>
</dbReference>
<keyword evidence="3" id="KW-0238">DNA-binding</keyword>
<dbReference type="Gene3D" id="1.10.10.10">
    <property type="entry name" value="Winged helix-like DNA-binding domain superfamily/Winged helix DNA-binding domain"/>
    <property type="match status" value="1"/>
</dbReference>
<evidence type="ECO:0000259" key="5">
    <source>
        <dbReference type="PROSITE" id="PS50931"/>
    </source>
</evidence>
<evidence type="ECO:0000313" key="6">
    <source>
        <dbReference type="EMBL" id="MDY0746765.1"/>
    </source>
</evidence>
<evidence type="ECO:0000256" key="1">
    <source>
        <dbReference type="ARBA" id="ARBA00009437"/>
    </source>
</evidence>
<dbReference type="SUPFAM" id="SSF53850">
    <property type="entry name" value="Periplasmic binding protein-like II"/>
    <property type="match status" value="1"/>
</dbReference>
<dbReference type="InterPro" id="IPR036388">
    <property type="entry name" value="WH-like_DNA-bd_sf"/>
</dbReference>
<dbReference type="InterPro" id="IPR058163">
    <property type="entry name" value="LysR-type_TF_proteobact-type"/>
</dbReference>
<dbReference type="Pfam" id="PF03466">
    <property type="entry name" value="LysR_substrate"/>
    <property type="match status" value="1"/>
</dbReference>